<reference evidence="1 2" key="1">
    <citation type="journal article" date="2021" name="Microorganisms">
        <title>Genome Evolution of Filamentous Cyanobacterium Nostoc Species: From Facultative Symbiosis to Free Living.</title>
        <authorList>
            <person name="Huo D."/>
            <person name="Li H."/>
            <person name="Cai F."/>
            <person name="Guo X."/>
            <person name="Qiao Z."/>
            <person name="Wang W."/>
            <person name="Yu G."/>
            <person name="Li R."/>
        </authorList>
    </citation>
    <scope>NUCLEOTIDE SEQUENCE [LARGE SCALE GENOMIC DNA]</scope>
    <source>
        <strain evidence="1 2">CHAB 5714</strain>
    </source>
</reference>
<dbReference type="EMBL" id="JAIVFQ010000021">
    <property type="protein sequence ID" value="MCC5600745.1"/>
    <property type="molecule type" value="Genomic_DNA"/>
</dbReference>
<name>A0ABS8I953_9NOSO</name>
<sequence>MPKITANYFSNNLLVVLNNFDSVEILKREQCDFVRSAKKGAMPSAGAAIAKNYI</sequence>
<proteinExistence type="predicted"/>
<keyword evidence="2" id="KW-1185">Reference proteome</keyword>
<protein>
    <submittedName>
        <fullName evidence="1">Uncharacterized protein</fullName>
    </submittedName>
</protein>
<dbReference type="Proteomes" id="UP001199525">
    <property type="component" value="Unassembled WGS sequence"/>
</dbReference>
<gene>
    <name evidence="1" type="ORF">LC586_16320</name>
</gene>
<accession>A0ABS8I953</accession>
<organism evidence="1 2">
    <name type="scientific">Nostoc favosum CHAB5714</name>
    <dbReference type="NCBI Taxonomy" id="2780399"/>
    <lineage>
        <taxon>Bacteria</taxon>
        <taxon>Bacillati</taxon>
        <taxon>Cyanobacteriota</taxon>
        <taxon>Cyanophyceae</taxon>
        <taxon>Nostocales</taxon>
        <taxon>Nostocaceae</taxon>
        <taxon>Nostoc</taxon>
        <taxon>Nostoc favosum</taxon>
    </lineage>
</organism>
<evidence type="ECO:0000313" key="1">
    <source>
        <dbReference type="EMBL" id="MCC5600745.1"/>
    </source>
</evidence>
<evidence type="ECO:0000313" key="2">
    <source>
        <dbReference type="Proteomes" id="UP001199525"/>
    </source>
</evidence>
<comment type="caution">
    <text evidence="1">The sequence shown here is derived from an EMBL/GenBank/DDBJ whole genome shotgun (WGS) entry which is preliminary data.</text>
</comment>
<dbReference type="RefSeq" id="WP_229485808.1">
    <property type="nucleotide sequence ID" value="NZ_JAIVFQ010000021.1"/>
</dbReference>